<proteinExistence type="predicted"/>
<name>A0A6J4UHE4_9BACT</name>
<sequence length="140" mass="17400">DRTRRRPRTSEQGHYPGRLRRLGRGERWPVHLTCPRRYLDNCRQQPRLPHLRQPSRVPRRRHRSVQRPPGYAARPHRAGALCRRRHRHRLLHRHRHRHRRQALQQHLFLVPTHARRGHRRGHRLLRHHRVYRPLEQDHPI</sequence>
<dbReference type="EMBL" id="CADCWM010000272">
    <property type="protein sequence ID" value="CAA9550883.1"/>
    <property type="molecule type" value="Genomic_DNA"/>
</dbReference>
<gene>
    <name evidence="2" type="ORF">AVDCRST_MAG88-765</name>
</gene>
<reference evidence="2" key="1">
    <citation type="submission" date="2020-02" db="EMBL/GenBank/DDBJ databases">
        <authorList>
            <person name="Meier V. D."/>
        </authorList>
    </citation>
    <scope>NUCLEOTIDE SEQUENCE</scope>
    <source>
        <strain evidence="2">AVDCRST_MAG88</strain>
    </source>
</reference>
<protein>
    <submittedName>
        <fullName evidence="2">Uncharacterized protein</fullName>
    </submittedName>
</protein>
<feature type="region of interest" description="Disordered" evidence="1">
    <location>
        <begin position="43"/>
        <end position="79"/>
    </location>
</feature>
<evidence type="ECO:0000313" key="2">
    <source>
        <dbReference type="EMBL" id="CAA9550883.1"/>
    </source>
</evidence>
<evidence type="ECO:0000256" key="1">
    <source>
        <dbReference type="SAM" id="MobiDB-lite"/>
    </source>
</evidence>
<dbReference type="AlphaFoldDB" id="A0A6J4UHE4"/>
<organism evidence="2">
    <name type="scientific">uncultured Thermomicrobiales bacterium</name>
    <dbReference type="NCBI Taxonomy" id="1645740"/>
    <lineage>
        <taxon>Bacteria</taxon>
        <taxon>Pseudomonadati</taxon>
        <taxon>Thermomicrobiota</taxon>
        <taxon>Thermomicrobia</taxon>
        <taxon>Thermomicrobiales</taxon>
        <taxon>environmental samples</taxon>
    </lineage>
</organism>
<feature type="non-terminal residue" evidence="2">
    <location>
        <position position="140"/>
    </location>
</feature>
<accession>A0A6J4UHE4</accession>
<feature type="non-terminal residue" evidence="2">
    <location>
        <position position="1"/>
    </location>
</feature>